<sequence>MGTNPKSIEPLNFKSTVETLEKTKAVLKQIELLGNIGHWEANLITDQCNFSEGLFKILGLDPERVVPSILLGLSIVHPEDRESATAHLQKSIDTGAPYKVEKRIIRPNGEIRFVISEGTVDLDEFGKPHRIFGVFKDVTDQKLREEELKNTTIHLENILNTTQDLIIIAEEDGPFLKVSKSSEKILGYPSEELIGKSFRNMIHPDDFPATIKNRELILAGFPSSDFRNRYFKKDGSVITLNWSAALDKTTKTIFGIARDITSILQTQENLRQDRQKLAIVLDSSPEVIWALDRDYTLITANNQFLNAMKEIGDWDLKPGDNLIYSTPLPNSFIDEWKSYYDRAFTGENFSIIRKVTLQKKDAYQEVHFKPIFEKGQVIALGCYSKDITQRKKEELRISELAKRLILAQKIGKLGYWEFDIDTESIYWSDEVFEIWGLEKNDIQPNFELFFNTFHPEDKAEFILNHTNALAGIAPLDAIHRIILPTGQIKYVHEKGELEKDPDTDKTYFRGTVQDITTEKIFEKELIQRNQFIESALHNLPSGIAVNKISTGEATYINPAFSEIYGWPVEVMNNVATFFEKIYPDRSYITSRIISDIQSGDPERMSWENIPIVTQSGEERIVTARNIPLPDQDLMISTVVDETDTYWANHRLRISNERFHLATQAVSDAIWDWDIPKGYIFWGKGYHRLFGYPADMESVSPDLWKEKIHPDDFEDIWNCIIATRTDKSKNRWLGEYRFQKYDGTYAFVKENTVIIRDENGSPIRMVGALEDISLEKEKELELQKKTDLIAATSQIVQDFLEIEDWQELMDPALKLMGEITEVDRVYFFKNFFDPTTGELFSQQTNEWTNGKVASELSNPALQSIPLKDHPLSVQTALNGKPFSILTHEAEGPTREILEAQGIKSLLLMPILMENNFFGFIGFDDCTNPKIWTEDEISFLASVTTNLSFAIERKQNLDKISGAFESRDSLLESIGDSFYAFDKNYIVTYWNNEVEKLTGIKREEIIGKSLWDFVGIVDTEFKKSYENAFLEGKPQYFETFDPWLKAWLEVTVYPSNGGLSVIIKDISSKKESERQIHEFNERFRLISQASHDAIYDWNIETGEHYWGEGFNFLFEEEVSGIHDSYLTWEVNIHPEDRERVISHYLEVLASASNNLFESEYRFLRKGGEVLSLLDRGTIIRDSNGKAIRVVGAIQNITPRKEYEESLRKLNEELAISNRELGLSNKELEQFAYVASHDLQEPLRMISSFLGLIERRYAGVLDEKGLQYIGFAVDGARRMKNIILDLLEFSRIGNIHEAKKTIKTSELLTEVLLLNNKLIHEKQAIIHVGELPDIVGHASPIIQVFQNLIVNGLKYQPLGQVPEIWIEGQENEYEWLFSVKDNGIGIDPEFKEKIFVIFQRLHQKDQYSGSGIGLAICKKIVEFHGGKIWVESSIGAGSNFFFTLKK</sequence>
<dbReference type="SUPFAM" id="SSF55874">
    <property type="entry name" value="ATPase domain of HSP90 chaperone/DNA topoisomerase II/histidine kinase"/>
    <property type="match status" value="1"/>
</dbReference>
<dbReference type="GO" id="GO:0006355">
    <property type="term" value="P:regulation of DNA-templated transcription"/>
    <property type="evidence" value="ECO:0007669"/>
    <property type="project" value="InterPro"/>
</dbReference>
<dbReference type="FunFam" id="3.30.565.10:FF:000006">
    <property type="entry name" value="Sensor histidine kinase WalK"/>
    <property type="match status" value="1"/>
</dbReference>
<dbReference type="Gene3D" id="3.30.450.20">
    <property type="entry name" value="PAS domain"/>
    <property type="match status" value="8"/>
</dbReference>
<evidence type="ECO:0000256" key="2">
    <source>
        <dbReference type="ARBA" id="ARBA00012438"/>
    </source>
</evidence>
<dbReference type="EC" id="2.7.13.3" evidence="2"/>
<dbReference type="Pfam" id="PF13188">
    <property type="entry name" value="PAS_8"/>
    <property type="match status" value="1"/>
</dbReference>
<dbReference type="SMART" id="SM00091">
    <property type="entry name" value="PAS"/>
    <property type="match status" value="8"/>
</dbReference>
<keyword evidence="4" id="KW-0808">Transferase</keyword>
<dbReference type="SMART" id="SM00388">
    <property type="entry name" value="HisKA"/>
    <property type="match status" value="1"/>
</dbReference>
<keyword evidence="5" id="KW-0418">Kinase</keyword>
<dbReference type="Pfam" id="PF00512">
    <property type="entry name" value="HisKA"/>
    <property type="match status" value="1"/>
</dbReference>
<dbReference type="InterPro" id="IPR013656">
    <property type="entry name" value="PAS_4"/>
</dbReference>
<evidence type="ECO:0000259" key="8">
    <source>
        <dbReference type="PROSITE" id="PS50112"/>
    </source>
</evidence>
<protein>
    <recommendedName>
        <fullName evidence="2">histidine kinase</fullName>
        <ecNumber evidence="2">2.7.13.3</ecNumber>
    </recommendedName>
</protein>
<evidence type="ECO:0000259" key="7">
    <source>
        <dbReference type="PROSITE" id="PS50109"/>
    </source>
</evidence>
<evidence type="ECO:0000259" key="9">
    <source>
        <dbReference type="PROSITE" id="PS50113"/>
    </source>
</evidence>
<evidence type="ECO:0000256" key="5">
    <source>
        <dbReference type="ARBA" id="ARBA00022777"/>
    </source>
</evidence>
<dbReference type="InterPro" id="IPR001610">
    <property type="entry name" value="PAC"/>
</dbReference>
<dbReference type="InterPro" id="IPR013767">
    <property type="entry name" value="PAS_fold"/>
</dbReference>
<dbReference type="Pfam" id="PF02518">
    <property type="entry name" value="HATPase_c"/>
    <property type="match status" value="1"/>
</dbReference>
<dbReference type="PROSITE" id="PS50109">
    <property type="entry name" value="HIS_KIN"/>
    <property type="match status" value="1"/>
</dbReference>
<feature type="domain" description="PAS" evidence="8">
    <location>
        <begin position="419"/>
        <end position="461"/>
    </location>
</feature>
<evidence type="ECO:0000256" key="6">
    <source>
        <dbReference type="SAM" id="Coils"/>
    </source>
</evidence>
<dbReference type="Proteomes" id="UP000198756">
    <property type="component" value="Unassembled WGS sequence"/>
</dbReference>
<dbReference type="InterPro" id="IPR000700">
    <property type="entry name" value="PAS-assoc_C"/>
</dbReference>
<dbReference type="InterPro" id="IPR013655">
    <property type="entry name" value="PAS_fold_3"/>
</dbReference>
<dbReference type="GO" id="GO:0000155">
    <property type="term" value="F:phosphorelay sensor kinase activity"/>
    <property type="evidence" value="ECO:0007669"/>
    <property type="project" value="InterPro"/>
</dbReference>
<dbReference type="SUPFAM" id="SSF55785">
    <property type="entry name" value="PYP-like sensor domain (PAS domain)"/>
    <property type="match status" value="8"/>
</dbReference>
<dbReference type="SMART" id="SM00387">
    <property type="entry name" value="HATPase_c"/>
    <property type="match status" value="1"/>
</dbReference>
<dbReference type="RefSeq" id="WP_092729413.1">
    <property type="nucleotide sequence ID" value="NZ_FMXE01000009.1"/>
</dbReference>
<feature type="domain" description="PAS" evidence="8">
    <location>
        <begin position="151"/>
        <end position="206"/>
    </location>
</feature>
<dbReference type="Gene3D" id="2.10.70.100">
    <property type="match status" value="2"/>
</dbReference>
<dbReference type="InterPro" id="IPR004358">
    <property type="entry name" value="Sig_transdc_His_kin-like_C"/>
</dbReference>
<evidence type="ECO:0000256" key="1">
    <source>
        <dbReference type="ARBA" id="ARBA00000085"/>
    </source>
</evidence>
<dbReference type="PANTHER" id="PTHR43304:SF1">
    <property type="entry name" value="PAC DOMAIN-CONTAINING PROTEIN"/>
    <property type="match status" value="1"/>
</dbReference>
<dbReference type="Pfam" id="PF08447">
    <property type="entry name" value="PAS_3"/>
    <property type="match status" value="5"/>
</dbReference>
<feature type="domain" description="PAS" evidence="8">
    <location>
        <begin position="50"/>
        <end position="95"/>
    </location>
</feature>
<dbReference type="InterPro" id="IPR000014">
    <property type="entry name" value="PAS"/>
</dbReference>
<feature type="domain" description="PAC" evidence="9">
    <location>
        <begin position="1154"/>
        <end position="1206"/>
    </location>
</feature>
<dbReference type="PRINTS" id="PR00344">
    <property type="entry name" value="BCTRLSENSOR"/>
</dbReference>
<dbReference type="InterPro" id="IPR005467">
    <property type="entry name" value="His_kinase_dom"/>
</dbReference>
<evidence type="ECO:0000313" key="10">
    <source>
        <dbReference type="EMBL" id="SDA66621.1"/>
    </source>
</evidence>
<feature type="domain" description="PAC" evidence="9">
    <location>
        <begin position="98"/>
        <end position="150"/>
    </location>
</feature>
<comment type="catalytic activity">
    <reaction evidence="1">
        <text>ATP + protein L-histidine = ADP + protein N-phospho-L-histidine.</text>
        <dbReference type="EC" id="2.7.13.3"/>
    </reaction>
</comment>
<keyword evidence="6" id="KW-0175">Coiled coil</keyword>
<dbReference type="Gene3D" id="3.30.565.10">
    <property type="entry name" value="Histidine kinase-like ATPase, C-terminal domain"/>
    <property type="match status" value="1"/>
</dbReference>
<dbReference type="PROSITE" id="PS50112">
    <property type="entry name" value="PAS"/>
    <property type="match status" value="4"/>
</dbReference>
<keyword evidence="3" id="KW-0597">Phosphoprotein</keyword>
<dbReference type="Pfam" id="PF08448">
    <property type="entry name" value="PAS_4"/>
    <property type="match status" value="1"/>
</dbReference>
<dbReference type="CDD" id="cd00082">
    <property type="entry name" value="HisKA"/>
    <property type="match status" value="1"/>
</dbReference>
<dbReference type="InterPro" id="IPR003018">
    <property type="entry name" value="GAF"/>
</dbReference>
<dbReference type="SMART" id="SM00086">
    <property type="entry name" value="PAC"/>
    <property type="match status" value="6"/>
</dbReference>
<dbReference type="PROSITE" id="PS50113">
    <property type="entry name" value="PAC"/>
    <property type="match status" value="3"/>
</dbReference>
<dbReference type="InterPro" id="IPR003594">
    <property type="entry name" value="HATPase_dom"/>
</dbReference>
<proteinExistence type="predicted"/>
<dbReference type="InterPro" id="IPR036890">
    <property type="entry name" value="HATPase_C_sf"/>
</dbReference>
<reference evidence="11" key="1">
    <citation type="submission" date="2016-10" db="EMBL/GenBank/DDBJ databases">
        <authorList>
            <person name="Varghese N."/>
            <person name="Submissions S."/>
        </authorList>
    </citation>
    <scope>NUCLEOTIDE SEQUENCE [LARGE SCALE GENOMIC DNA]</scope>
    <source>
        <strain evidence="11">DSM 22703</strain>
    </source>
</reference>
<dbReference type="OrthoDB" id="905895at2"/>
<gene>
    <name evidence="10" type="ORF">SAMN03080617_01592</name>
</gene>
<evidence type="ECO:0000256" key="4">
    <source>
        <dbReference type="ARBA" id="ARBA00022679"/>
    </source>
</evidence>
<evidence type="ECO:0000256" key="3">
    <source>
        <dbReference type="ARBA" id="ARBA00022553"/>
    </source>
</evidence>
<dbReference type="InterPro" id="IPR029016">
    <property type="entry name" value="GAF-like_dom_sf"/>
</dbReference>
<accession>A0A1G5X892</accession>
<dbReference type="CDD" id="cd00130">
    <property type="entry name" value="PAS"/>
    <property type="match status" value="4"/>
</dbReference>
<dbReference type="SUPFAM" id="SSF55781">
    <property type="entry name" value="GAF domain-like"/>
    <property type="match status" value="1"/>
</dbReference>
<feature type="coiled-coil region" evidence="6">
    <location>
        <begin position="1197"/>
        <end position="1224"/>
    </location>
</feature>
<dbReference type="Gene3D" id="3.30.450.40">
    <property type="match status" value="1"/>
</dbReference>
<dbReference type="NCBIfam" id="TIGR00229">
    <property type="entry name" value="sensory_box"/>
    <property type="match status" value="4"/>
</dbReference>
<dbReference type="SMART" id="SM00065">
    <property type="entry name" value="GAF"/>
    <property type="match status" value="1"/>
</dbReference>
<dbReference type="Gene3D" id="1.10.287.130">
    <property type="match status" value="1"/>
</dbReference>
<feature type="domain" description="PAC" evidence="9">
    <location>
        <begin position="731"/>
        <end position="783"/>
    </location>
</feature>
<name>A0A1G5X892_9BACT</name>
<feature type="domain" description="Histidine kinase" evidence="7">
    <location>
        <begin position="1231"/>
        <end position="1443"/>
    </location>
</feature>
<keyword evidence="11" id="KW-1185">Reference proteome</keyword>
<dbReference type="Pfam" id="PF01590">
    <property type="entry name" value="GAF"/>
    <property type="match status" value="1"/>
</dbReference>
<feature type="domain" description="PAS" evidence="8">
    <location>
        <begin position="961"/>
        <end position="1031"/>
    </location>
</feature>
<dbReference type="InterPro" id="IPR003661">
    <property type="entry name" value="HisK_dim/P_dom"/>
</dbReference>
<organism evidence="10 11">
    <name type="scientific">Algoriphagus alkaliphilus</name>
    <dbReference type="NCBI Taxonomy" id="279824"/>
    <lineage>
        <taxon>Bacteria</taxon>
        <taxon>Pseudomonadati</taxon>
        <taxon>Bacteroidota</taxon>
        <taxon>Cytophagia</taxon>
        <taxon>Cytophagales</taxon>
        <taxon>Cyclobacteriaceae</taxon>
        <taxon>Algoriphagus</taxon>
    </lineage>
</organism>
<dbReference type="Pfam" id="PF00989">
    <property type="entry name" value="PAS"/>
    <property type="match status" value="1"/>
</dbReference>
<dbReference type="PANTHER" id="PTHR43304">
    <property type="entry name" value="PHYTOCHROME-LIKE PROTEIN CPH1"/>
    <property type="match status" value="1"/>
</dbReference>
<dbReference type="InterPro" id="IPR052162">
    <property type="entry name" value="Sensor_kinase/Photoreceptor"/>
</dbReference>
<dbReference type="InterPro" id="IPR035965">
    <property type="entry name" value="PAS-like_dom_sf"/>
</dbReference>
<dbReference type="STRING" id="279824.SAMN03080617_01592"/>
<evidence type="ECO:0000313" key="11">
    <source>
        <dbReference type="Proteomes" id="UP000198756"/>
    </source>
</evidence>
<dbReference type="EMBL" id="FMXE01000009">
    <property type="protein sequence ID" value="SDA66621.1"/>
    <property type="molecule type" value="Genomic_DNA"/>
</dbReference>
<dbReference type="SUPFAM" id="SSF47384">
    <property type="entry name" value="Homodimeric domain of signal transducing histidine kinase"/>
    <property type="match status" value="1"/>
</dbReference>
<dbReference type="InterPro" id="IPR036097">
    <property type="entry name" value="HisK_dim/P_sf"/>
</dbReference>